<protein>
    <submittedName>
        <fullName evidence="6">2-polyprenyl-6-methoxyphenol hydroxylase</fullName>
    </submittedName>
</protein>
<dbReference type="AlphaFoldDB" id="A0A1H4R1V7"/>
<dbReference type="Gene3D" id="3.30.70.2450">
    <property type="match status" value="1"/>
</dbReference>
<dbReference type="InterPro" id="IPR036188">
    <property type="entry name" value="FAD/NAD-bd_sf"/>
</dbReference>
<dbReference type="RefSeq" id="WP_139244684.1">
    <property type="nucleotide sequence ID" value="NZ_FNSN01000003.1"/>
</dbReference>
<dbReference type="InterPro" id="IPR002938">
    <property type="entry name" value="FAD-bd"/>
</dbReference>
<accession>A0A1H4R1V7</accession>
<gene>
    <name evidence="6" type="ORF">SAMN04489745_2446</name>
</gene>
<keyword evidence="3" id="KW-0274">FAD</keyword>
<comment type="cofactor">
    <cofactor evidence="1">
        <name>FAD</name>
        <dbReference type="ChEBI" id="CHEBI:57692"/>
    </cofactor>
</comment>
<keyword evidence="2" id="KW-0285">Flavoprotein</keyword>
<dbReference type="SUPFAM" id="SSF51905">
    <property type="entry name" value="FAD/NAD(P)-binding domain"/>
    <property type="match status" value="1"/>
</dbReference>
<name>A0A1H4R1V7_9MICC</name>
<evidence type="ECO:0000313" key="6">
    <source>
        <dbReference type="EMBL" id="SEC25796.1"/>
    </source>
</evidence>
<evidence type="ECO:0000313" key="7">
    <source>
        <dbReference type="Proteomes" id="UP000182652"/>
    </source>
</evidence>
<dbReference type="PRINTS" id="PR00420">
    <property type="entry name" value="RNGMNOXGNASE"/>
</dbReference>
<dbReference type="GO" id="GO:0071949">
    <property type="term" value="F:FAD binding"/>
    <property type="evidence" value="ECO:0007669"/>
    <property type="project" value="InterPro"/>
</dbReference>
<dbReference type="InterPro" id="IPR050641">
    <property type="entry name" value="RIFMO-like"/>
</dbReference>
<organism evidence="6 7">
    <name type="scientific">Arthrobacter woluwensis</name>
    <dbReference type="NCBI Taxonomy" id="156980"/>
    <lineage>
        <taxon>Bacteria</taxon>
        <taxon>Bacillati</taxon>
        <taxon>Actinomycetota</taxon>
        <taxon>Actinomycetes</taxon>
        <taxon>Micrococcales</taxon>
        <taxon>Micrococcaceae</taxon>
        <taxon>Arthrobacter</taxon>
    </lineage>
</organism>
<dbReference type="Pfam" id="PF01494">
    <property type="entry name" value="FAD_binding_3"/>
    <property type="match status" value="1"/>
</dbReference>
<dbReference type="Proteomes" id="UP000182652">
    <property type="component" value="Unassembled WGS sequence"/>
</dbReference>
<evidence type="ECO:0000259" key="5">
    <source>
        <dbReference type="Pfam" id="PF01494"/>
    </source>
</evidence>
<evidence type="ECO:0000256" key="3">
    <source>
        <dbReference type="ARBA" id="ARBA00022827"/>
    </source>
</evidence>
<dbReference type="Gene3D" id="3.50.50.60">
    <property type="entry name" value="FAD/NAD(P)-binding domain"/>
    <property type="match status" value="1"/>
</dbReference>
<sequence>MTPEMTPRPEQEPAAGTLPTDALPTDVLIVGAGPTGLMLAACLQRLGVRFLIADAKHGPTRESRALALQARSLEIYDQLGLVQRVLKQAAVAPAIAPGYREHPFATVSFGNLGKGLTPFPGIHILEQSRNERLLVAALEERGDSVHWGHRLLGLEQGGGGVTARLGGGDGDVRRVEARYLVGADGASSTVRELSGTPFDGVTNPDTFYVADARGVTGLVEDAVNLRFSAGDFLLTFPQGAVGHHRLIGVVRTPDGEQVTEKETRRTVGREFGVGYRDSSWFSTYRVHHRVAARFRSGRVFLAGDAAHVHSPVGAQGMNTGLQDAHGLACALADVLLRGSGDERLDRYEAERRPVALRLVRTTDRLFSTITADSPLARVIRAGVLPRLAPLLGRVLPRLARRAKLYEYVSQIRIHYWMSADARRRAKGRRDRLIGRRLAWNEDNFAALRSLAWQVHVYGAADQASLDRMGRESGLPVHHFETVRNPRLVGGQAVLVRPDGFVQDARKLPAAVADWAVHSTRDRGVRIPAPGTG</sequence>
<keyword evidence="7" id="KW-1185">Reference proteome</keyword>
<proteinExistence type="predicted"/>
<feature type="region of interest" description="Disordered" evidence="4">
    <location>
        <begin position="1"/>
        <end position="20"/>
    </location>
</feature>
<evidence type="ECO:0000256" key="1">
    <source>
        <dbReference type="ARBA" id="ARBA00001974"/>
    </source>
</evidence>
<evidence type="ECO:0000256" key="2">
    <source>
        <dbReference type="ARBA" id="ARBA00022630"/>
    </source>
</evidence>
<dbReference type="EMBL" id="FNSN01000003">
    <property type="protein sequence ID" value="SEC25796.1"/>
    <property type="molecule type" value="Genomic_DNA"/>
</dbReference>
<dbReference type="PANTHER" id="PTHR43004">
    <property type="entry name" value="TRK SYSTEM POTASSIUM UPTAKE PROTEIN"/>
    <property type="match status" value="1"/>
</dbReference>
<feature type="domain" description="FAD-binding" evidence="5">
    <location>
        <begin position="25"/>
        <end position="361"/>
    </location>
</feature>
<dbReference type="STRING" id="156980.SAMN04489745_2446"/>
<dbReference type="GO" id="GO:0016709">
    <property type="term" value="F:oxidoreductase activity, acting on paired donors, with incorporation or reduction of molecular oxygen, NAD(P)H as one donor, and incorporation of one atom of oxygen"/>
    <property type="evidence" value="ECO:0007669"/>
    <property type="project" value="UniProtKB-ARBA"/>
</dbReference>
<evidence type="ECO:0000256" key="4">
    <source>
        <dbReference type="SAM" id="MobiDB-lite"/>
    </source>
</evidence>
<reference evidence="6 7" key="1">
    <citation type="submission" date="2016-10" db="EMBL/GenBank/DDBJ databases">
        <authorList>
            <person name="de Groot N.N."/>
        </authorList>
    </citation>
    <scope>NUCLEOTIDE SEQUENCE [LARGE SCALE GENOMIC DNA]</scope>
    <source>
        <strain evidence="6 7">DSM 10495</strain>
    </source>
</reference>
<dbReference type="PANTHER" id="PTHR43004:SF19">
    <property type="entry name" value="BINDING MONOOXYGENASE, PUTATIVE (JCVI)-RELATED"/>
    <property type="match status" value="1"/>
</dbReference>